<organism evidence="1 2">
    <name type="scientific">Yinghuangia soli</name>
    <dbReference type="NCBI Taxonomy" id="2908204"/>
    <lineage>
        <taxon>Bacteria</taxon>
        <taxon>Bacillati</taxon>
        <taxon>Actinomycetota</taxon>
        <taxon>Actinomycetes</taxon>
        <taxon>Kitasatosporales</taxon>
        <taxon>Streptomycetaceae</taxon>
        <taxon>Yinghuangia</taxon>
    </lineage>
</organism>
<protein>
    <submittedName>
        <fullName evidence="1">Uncharacterized protein</fullName>
    </submittedName>
</protein>
<dbReference type="AlphaFoldDB" id="A0AA41U1K6"/>
<dbReference type="RefSeq" id="WP_235055547.1">
    <property type="nucleotide sequence ID" value="NZ_JAKFHA010000019.1"/>
</dbReference>
<evidence type="ECO:0000313" key="1">
    <source>
        <dbReference type="EMBL" id="MCF2530878.1"/>
    </source>
</evidence>
<keyword evidence="2" id="KW-1185">Reference proteome</keyword>
<proteinExistence type="predicted"/>
<dbReference type="EMBL" id="JAKFHA010000019">
    <property type="protein sequence ID" value="MCF2530878.1"/>
    <property type="molecule type" value="Genomic_DNA"/>
</dbReference>
<evidence type="ECO:0000313" key="2">
    <source>
        <dbReference type="Proteomes" id="UP001165378"/>
    </source>
</evidence>
<comment type="caution">
    <text evidence="1">The sequence shown here is derived from an EMBL/GenBank/DDBJ whole genome shotgun (WGS) entry which is preliminary data.</text>
</comment>
<accession>A0AA41U1K6</accession>
<reference evidence="1" key="1">
    <citation type="submission" date="2022-01" db="EMBL/GenBank/DDBJ databases">
        <title>Genome-Based Taxonomic Classification of the Phylum Actinobacteria.</title>
        <authorList>
            <person name="Gao Y."/>
        </authorList>
    </citation>
    <scope>NUCLEOTIDE SEQUENCE</scope>
    <source>
        <strain evidence="1">KLBMP 8922</strain>
    </source>
</reference>
<sequence>MGLFGKRKPAEDAVFPFLTKDEGVHLRYLVTAAFAAHGIAVTISGDQAVESGSRRRTLPNGNGNFMQFGLHNLAAKCAAARGVRMWSDVVAEHVDVMAALVAESGAGKRPVGLAEALATMYPKLTADALVLDTYGRPLAAGLRVQLARDTGTTVAGLDDAEVARLGPVEDLWRAAYANLRALPGGRHEAIVGENGGRYDLVADDSYFTASRLLLLDEAVAAVTGLLVIPENGVLVCVPNRRTLMFHRIRDASFVAAAADMVFAAARLHAGAQWPLTPDLLWWREGTVTALSSRVGDQVQVDWRGPIREVRARMAAGI</sequence>
<gene>
    <name evidence="1" type="ORF">LZ495_27200</name>
</gene>
<dbReference type="Proteomes" id="UP001165378">
    <property type="component" value="Unassembled WGS sequence"/>
</dbReference>
<name>A0AA41U1K6_9ACTN</name>